<gene>
    <name evidence="10" type="ORF">M407DRAFT_99519</name>
</gene>
<evidence type="ECO:0000313" key="11">
    <source>
        <dbReference type="Proteomes" id="UP000054248"/>
    </source>
</evidence>
<dbReference type="InterPro" id="IPR013083">
    <property type="entry name" value="Znf_RING/FYVE/PHD"/>
</dbReference>
<dbReference type="InterPro" id="IPR018957">
    <property type="entry name" value="Znf_C3HC4_RING-type"/>
</dbReference>
<dbReference type="EMBL" id="KN823058">
    <property type="protein sequence ID" value="KIO24610.1"/>
    <property type="molecule type" value="Genomic_DNA"/>
</dbReference>
<keyword evidence="11" id="KW-1185">Reference proteome</keyword>
<dbReference type="InterPro" id="IPR017907">
    <property type="entry name" value="Znf_RING_CS"/>
</dbReference>
<dbReference type="PROSITE" id="PS50089">
    <property type="entry name" value="ZF_RING_2"/>
    <property type="match status" value="1"/>
</dbReference>
<feature type="region of interest" description="Disordered" evidence="8">
    <location>
        <begin position="475"/>
        <end position="640"/>
    </location>
</feature>
<dbReference type="STRING" id="1051891.A0A0C3Q5Y1"/>
<organism evidence="10 11">
    <name type="scientific">Tulasnella calospora MUT 4182</name>
    <dbReference type="NCBI Taxonomy" id="1051891"/>
    <lineage>
        <taxon>Eukaryota</taxon>
        <taxon>Fungi</taxon>
        <taxon>Dikarya</taxon>
        <taxon>Basidiomycota</taxon>
        <taxon>Agaricomycotina</taxon>
        <taxon>Agaricomycetes</taxon>
        <taxon>Cantharellales</taxon>
        <taxon>Tulasnellaceae</taxon>
        <taxon>Tulasnella</taxon>
    </lineage>
</organism>
<reference evidence="11" key="2">
    <citation type="submission" date="2015-01" db="EMBL/GenBank/DDBJ databases">
        <title>Evolutionary Origins and Diversification of the Mycorrhizal Mutualists.</title>
        <authorList>
            <consortium name="DOE Joint Genome Institute"/>
            <consortium name="Mycorrhizal Genomics Consortium"/>
            <person name="Kohler A."/>
            <person name="Kuo A."/>
            <person name="Nagy L.G."/>
            <person name="Floudas D."/>
            <person name="Copeland A."/>
            <person name="Barry K.W."/>
            <person name="Cichocki N."/>
            <person name="Veneault-Fourrey C."/>
            <person name="LaButti K."/>
            <person name="Lindquist E.A."/>
            <person name="Lipzen A."/>
            <person name="Lundell T."/>
            <person name="Morin E."/>
            <person name="Murat C."/>
            <person name="Riley R."/>
            <person name="Ohm R."/>
            <person name="Sun H."/>
            <person name="Tunlid A."/>
            <person name="Henrissat B."/>
            <person name="Grigoriev I.V."/>
            <person name="Hibbett D.S."/>
            <person name="Martin F."/>
        </authorList>
    </citation>
    <scope>NUCLEOTIDE SEQUENCE [LARGE SCALE GENOMIC DNA]</scope>
    <source>
        <strain evidence="11">MUT 4182</strain>
    </source>
</reference>
<sequence length="640" mass="71285">MDHLTNFQLPPRQQHPLAYSAPRRKKSSIAQQVWNKEKFVNAQYRFVMKPTEDYTVHFADPDIYFQWQDILQVIIPPSAGTSGMLDFASSELTSCPICLTSPPVAPRVTKCGHIFCFPCILRYLAQGKDPKWNRCPICFDSVTESHLKCVRWDEPSTSSSYQDFENPVAASGSASSSSSTTLKMRLVERPHITTMSLPRSHFWPSDLLPPHQAPFHFLPDVQTFAKFMLATPTYLLSNLSLELEQLEQEKRLLSGLYQDDIGFNYVVAAEEKVRQQMGKAAALEDASPGLARAIENARKLMEDMGKQHENREKAKAAAAAQRRDDDSAAVLETPNEMLAIQSSRGLNASSSAPTPTPRGPKPRKNVNPAPPPSASSYFFYQAANGAPLFLHPLDSRILLSHFKSWSDLPDEIEFPTTTVSYIASTINDEVRKRYKYLSHLPEAADVVFVETGWELEGIVGAEGLKPFEGALKLRHGKRKEKERKEEKAKVRAEERERDSQLRELSTWIGGGYGRSTSPQRMEREESPSPPPPPLPSSRSSQNQAPTPPQPTGVWGNRSFANAIRAPATSSGSQPQRQRNNNREEEADEEWGHAIDEAWRELEMSSLQKEKGGAGRGKKKGGGGGKKLVILSSSGSGRGRY</sequence>
<keyword evidence="3" id="KW-0479">Metal-binding</keyword>
<dbReference type="AlphaFoldDB" id="A0A0C3Q5Y1"/>
<keyword evidence="4 6" id="KW-0863">Zinc-finger</keyword>
<dbReference type="HOGENOM" id="CLU_011811_1_1_1"/>
<evidence type="ECO:0000256" key="3">
    <source>
        <dbReference type="ARBA" id="ARBA00022723"/>
    </source>
</evidence>
<evidence type="ECO:0000256" key="6">
    <source>
        <dbReference type="PROSITE-ProRule" id="PRU00175"/>
    </source>
</evidence>
<proteinExistence type="predicted"/>
<dbReference type="PANTHER" id="PTHR12983:SF9">
    <property type="entry name" value="E3 UBIQUITIN-PROTEIN LIGASE RNF10"/>
    <property type="match status" value="1"/>
</dbReference>
<evidence type="ECO:0000259" key="9">
    <source>
        <dbReference type="PROSITE" id="PS50089"/>
    </source>
</evidence>
<dbReference type="Pfam" id="PF00097">
    <property type="entry name" value="zf-C3HC4"/>
    <property type="match status" value="1"/>
</dbReference>
<dbReference type="OrthoDB" id="302966at2759"/>
<dbReference type="InterPro" id="IPR039739">
    <property type="entry name" value="MAG2/RNF10"/>
</dbReference>
<feature type="compositionally biased region" description="Basic and acidic residues" evidence="8">
    <location>
        <begin position="482"/>
        <end position="501"/>
    </location>
</feature>
<keyword evidence="5" id="KW-0862">Zinc</keyword>
<keyword evidence="7" id="KW-0175">Coiled coil</keyword>
<dbReference type="GO" id="GO:0008270">
    <property type="term" value="F:zinc ion binding"/>
    <property type="evidence" value="ECO:0007669"/>
    <property type="project" value="UniProtKB-KW"/>
</dbReference>
<dbReference type="InterPro" id="IPR001841">
    <property type="entry name" value="Znf_RING"/>
</dbReference>
<feature type="coiled-coil region" evidence="7">
    <location>
        <begin position="236"/>
        <end position="286"/>
    </location>
</feature>
<protein>
    <recommendedName>
        <fullName evidence="9">RING-type domain-containing protein</fullName>
    </recommendedName>
</protein>
<evidence type="ECO:0000256" key="8">
    <source>
        <dbReference type="SAM" id="MobiDB-lite"/>
    </source>
</evidence>
<keyword evidence="2" id="KW-0963">Cytoplasm</keyword>
<evidence type="ECO:0000256" key="7">
    <source>
        <dbReference type="SAM" id="Coils"/>
    </source>
</evidence>
<dbReference type="PANTHER" id="PTHR12983">
    <property type="entry name" value="RING FINGER 10 FAMILY MEMBER"/>
    <property type="match status" value="1"/>
</dbReference>
<accession>A0A0C3Q5Y1</accession>
<dbReference type="SUPFAM" id="SSF57850">
    <property type="entry name" value="RING/U-box"/>
    <property type="match status" value="1"/>
</dbReference>
<evidence type="ECO:0000256" key="1">
    <source>
        <dbReference type="ARBA" id="ARBA00004496"/>
    </source>
</evidence>
<dbReference type="GO" id="GO:0005737">
    <property type="term" value="C:cytoplasm"/>
    <property type="evidence" value="ECO:0007669"/>
    <property type="project" value="UniProtKB-SubCell"/>
</dbReference>
<dbReference type="GO" id="GO:0045944">
    <property type="term" value="P:positive regulation of transcription by RNA polymerase II"/>
    <property type="evidence" value="ECO:0007669"/>
    <property type="project" value="TreeGrafter"/>
</dbReference>
<dbReference type="GO" id="GO:0000976">
    <property type="term" value="F:transcription cis-regulatory region binding"/>
    <property type="evidence" value="ECO:0007669"/>
    <property type="project" value="TreeGrafter"/>
</dbReference>
<evidence type="ECO:0000256" key="5">
    <source>
        <dbReference type="ARBA" id="ARBA00022833"/>
    </source>
</evidence>
<evidence type="ECO:0000313" key="10">
    <source>
        <dbReference type="EMBL" id="KIO24610.1"/>
    </source>
</evidence>
<dbReference type="SMART" id="SM00184">
    <property type="entry name" value="RING"/>
    <property type="match status" value="1"/>
</dbReference>
<feature type="compositionally biased region" description="Polar residues" evidence="8">
    <location>
        <begin position="341"/>
        <end position="352"/>
    </location>
</feature>
<evidence type="ECO:0000256" key="2">
    <source>
        <dbReference type="ARBA" id="ARBA00022490"/>
    </source>
</evidence>
<dbReference type="Proteomes" id="UP000054248">
    <property type="component" value="Unassembled WGS sequence"/>
</dbReference>
<dbReference type="PROSITE" id="PS00518">
    <property type="entry name" value="ZF_RING_1"/>
    <property type="match status" value="1"/>
</dbReference>
<comment type="subcellular location">
    <subcellularLocation>
        <location evidence="1">Cytoplasm</location>
    </subcellularLocation>
</comment>
<dbReference type="CDD" id="cd16536">
    <property type="entry name" value="RING-HC_RNF10"/>
    <property type="match status" value="1"/>
</dbReference>
<reference evidence="10 11" key="1">
    <citation type="submission" date="2014-04" db="EMBL/GenBank/DDBJ databases">
        <authorList>
            <consortium name="DOE Joint Genome Institute"/>
            <person name="Kuo A."/>
            <person name="Girlanda M."/>
            <person name="Perotto S."/>
            <person name="Kohler A."/>
            <person name="Nagy L.G."/>
            <person name="Floudas D."/>
            <person name="Copeland A."/>
            <person name="Barry K.W."/>
            <person name="Cichocki N."/>
            <person name="Veneault-Fourrey C."/>
            <person name="LaButti K."/>
            <person name="Lindquist E.A."/>
            <person name="Lipzen A."/>
            <person name="Lundell T."/>
            <person name="Morin E."/>
            <person name="Murat C."/>
            <person name="Sun H."/>
            <person name="Tunlid A."/>
            <person name="Henrissat B."/>
            <person name="Grigoriev I.V."/>
            <person name="Hibbett D.S."/>
            <person name="Martin F."/>
            <person name="Nordberg H.P."/>
            <person name="Cantor M.N."/>
            <person name="Hua S.X."/>
        </authorList>
    </citation>
    <scope>NUCLEOTIDE SEQUENCE [LARGE SCALE GENOMIC DNA]</scope>
    <source>
        <strain evidence="10 11">MUT 4182</strain>
    </source>
</reference>
<feature type="compositionally biased region" description="Basic and acidic residues" evidence="8">
    <location>
        <begin position="589"/>
        <end position="612"/>
    </location>
</feature>
<feature type="domain" description="RING-type" evidence="9">
    <location>
        <begin position="95"/>
        <end position="138"/>
    </location>
</feature>
<feature type="region of interest" description="Disordered" evidence="8">
    <location>
        <begin position="341"/>
        <end position="370"/>
    </location>
</feature>
<name>A0A0C3Q5Y1_9AGAM</name>
<evidence type="ECO:0000256" key="4">
    <source>
        <dbReference type="ARBA" id="ARBA00022771"/>
    </source>
</evidence>
<feature type="region of interest" description="Disordered" evidence="8">
    <location>
        <begin position="157"/>
        <end position="176"/>
    </location>
</feature>
<dbReference type="Gene3D" id="3.30.40.10">
    <property type="entry name" value="Zinc/RING finger domain, C3HC4 (zinc finger)"/>
    <property type="match status" value="1"/>
</dbReference>